<evidence type="ECO:0000259" key="2">
    <source>
        <dbReference type="PROSITE" id="PS50013"/>
    </source>
</evidence>
<dbReference type="InterPro" id="IPR023780">
    <property type="entry name" value="Chromo_domain"/>
</dbReference>
<evidence type="ECO:0000256" key="1">
    <source>
        <dbReference type="SAM" id="MobiDB-lite"/>
    </source>
</evidence>
<dbReference type="SUPFAM" id="SSF54160">
    <property type="entry name" value="Chromo domain-like"/>
    <property type="match status" value="1"/>
</dbReference>
<dbReference type="AlphaFoldDB" id="A0A7S0JWC6"/>
<feature type="compositionally biased region" description="Low complexity" evidence="1">
    <location>
        <begin position="27"/>
        <end position="41"/>
    </location>
</feature>
<dbReference type="CDD" id="cd00024">
    <property type="entry name" value="CD_CSD"/>
    <property type="match status" value="1"/>
</dbReference>
<reference evidence="3" key="1">
    <citation type="submission" date="2021-01" db="EMBL/GenBank/DDBJ databases">
        <authorList>
            <person name="Corre E."/>
            <person name="Pelletier E."/>
            <person name="Niang G."/>
            <person name="Scheremetjew M."/>
            <person name="Finn R."/>
            <person name="Kale V."/>
            <person name="Holt S."/>
            <person name="Cochrane G."/>
            <person name="Meng A."/>
            <person name="Brown T."/>
            <person name="Cohen L."/>
        </authorList>
    </citation>
    <scope>NUCLEOTIDE SEQUENCE</scope>
    <source>
        <strain evidence="3">E4-10</strain>
    </source>
</reference>
<gene>
    <name evidence="3" type="ORF">CROE0942_LOCUS7752</name>
</gene>
<dbReference type="InterPro" id="IPR000953">
    <property type="entry name" value="Chromo/chromo_shadow_dom"/>
</dbReference>
<accession>A0A7S0JWC6</accession>
<sequence>MEAGLNDPRAPKRRRDDSDDDSDFDAGDGAIARSRSGARSSAGRRPRHSLPRERPLEASRTAAPGSVPHAGAAASAAASPAPSSTAAKGSRRGAAASSPHAATAVGGAGTTRFKHAPSPAASGGAADSGAADSGSEGDDDLDAQLMSPTDVSLPTLKSRGRRRIVHDTELEDFEVDTTWVAETGAGDEAYEVSCVVAERGSGKSKQVRVRWVGWPPSDDTWEPAASFPAKDKIAEFQADRTLLGLAAQVDKYRRYLEKGSHFENSLPVTKQDRGKVRAVLLYLLRRLADAVCGPSEACKHARNVLGSCVYPSARQVPPLVSRCIADFSAVKQRGARLLNAEGFLTDVSYPDLLKPLWKVAQAIEQATVDEISANERALLEGYEDSE</sequence>
<dbReference type="Gene3D" id="2.40.50.40">
    <property type="match status" value="1"/>
</dbReference>
<feature type="domain" description="Chromo" evidence="2">
    <location>
        <begin position="190"/>
        <end position="240"/>
    </location>
</feature>
<dbReference type="EMBL" id="HBET01011252">
    <property type="protein sequence ID" value="CAD8563375.1"/>
    <property type="molecule type" value="Transcribed_RNA"/>
</dbReference>
<dbReference type="PROSITE" id="PS50013">
    <property type="entry name" value="CHROMO_2"/>
    <property type="match status" value="1"/>
</dbReference>
<name>A0A7S0JWC6_CAFRO</name>
<dbReference type="InterPro" id="IPR016197">
    <property type="entry name" value="Chromo-like_dom_sf"/>
</dbReference>
<dbReference type="Pfam" id="PF00385">
    <property type="entry name" value="Chromo"/>
    <property type="match status" value="1"/>
</dbReference>
<organism evidence="3">
    <name type="scientific">Cafeteria roenbergensis</name>
    <name type="common">Marine flagellate</name>
    <dbReference type="NCBI Taxonomy" id="33653"/>
    <lineage>
        <taxon>Eukaryota</taxon>
        <taxon>Sar</taxon>
        <taxon>Stramenopiles</taxon>
        <taxon>Bigyra</taxon>
        <taxon>Opalozoa</taxon>
        <taxon>Bicosoecida</taxon>
        <taxon>Cafeteriaceae</taxon>
        <taxon>Cafeteria</taxon>
    </lineage>
</organism>
<proteinExistence type="predicted"/>
<feature type="compositionally biased region" description="Low complexity" evidence="1">
    <location>
        <begin position="116"/>
        <end position="134"/>
    </location>
</feature>
<protein>
    <recommendedName>
        <fullName evidence="2">Chromo domain-containing protein</fullName>
    </recommendedName>
</protein>
<feature type="region of interest" description="Disordered" evidence="1">
    <location>
        <begin position="1"/>
        <end position="154"/>
    </location>
</feature>
<evidence type="ECO:0000313" key="3">
    <source>
        <dbReference type="EMBL" id="CAD8563375.1"/>
    </source>
</evidence>
<feature type="compositionally biased region" description="Low complexity" evidence="1">
    <location>
        <begin position="62"/>
        <end position="105"/>
    </location>
</feature>
<dbReference type="SMART" id="SM00298">
    <property type="entry name" value="CHROMO"/>
    <property type="match status" value="1"/>
</dbReference>